<sequence>MVVSLCRQAGGLTVIRAFRDGRRISHDGRIYRSIRPDTGSNQVTIRTRKRSTAYCLSIGCRTTEDLNGRARTLADAMRAWKLD</sequence>
<evidence type="ECO:0000313" key="1">
    <source>
        <dbReference type="EMBL" id="ABO57720.1"/>
    </source>
</evidence>
<name>A4JN67_BURVG</name>
<dbReference type="Proteomes" id="UP000002287">
    <property type="component" value="Chromosome 2"/>
</dbReference>
<proteinExistence type="predicted"/>
<protein>
    <submittedName>
        <fullName evidence="1">Uncharacterized protein</fullName>
    </submittedName>
</protein>
<reference evidence="2" key="1">
    <citation type="submission" date="2007-03" db="EMBL/GenBank/DDBJ databases">
        <title>Complete sequence of chromosome 2 of Burkholderia vietnamiensis G4.</title>
        <authorList>
            <consortium name="US DOE Joint Genome Institute"/>
            <person name="Copeland A."/>
            <person name="Lucas S."/>
            <person name="Lapidus A."/>
            <person name="Barry K."/>
            <person name="Detter J.C."/>
            <person name="Glavina del Rio T."/>
            <person name="Hammon N."/>
            <person name="Israni S."/>
            <person name="Dalin E."/>
            <person name="Tice H."/>
            <person name="Pitluck S."/>
            <person name="Chain P."/>
            <person name="Malfatti S."/>
            <person name="Shin M."/>
            <person name="Vergez L."/>
            <person name="Schmutz J."/>
            <person name="Larimer F."/>
            <person name="Land M."/>
            <person name="Hauser L."/>
            <person name="Kyrpides N."/>
            <person name="Tiedje J."/>
            <person name="Richardson P."/>
        </authorList>
    </citation>
    <scope>NUCLEOTIDE SEQUENCE [LARGE SCALE GENOMIC DNA]</scope>
    <source>
        <strain evidence="2">G4 / LMG 22486</strain>
    </source>
</reference>
<dbReference type="HOGENOM" id="CLU_2536211_0_0_4"/>
<organism evidence="1 2">
    <name type="scientific">Burkholderia vietnamiensis (strain G4 / LMG 22486)</name>
    <name type="common">Burkholderia cepacia (strain R1808)</name>
    <dbReference type="NCBI Taxonomy" id="269482"/>
    <lineage>
        <taxon>Bacteria</taxon>
        <taxon>Pseudomonadati</taxon>
        <taxon>Pseudomonadota</taxon>
        <taxon>Betaproteobacteria</taxon>
        <taxon>Burkholderiales</taxon>
        <taxon>Burkholderiaceae</taxon>
        <taxon>Burkholderia</taxon>
        <taxon>Burkholderia cepacia complex</taxon>
    </lineage>
</organism>
<dbReference type="EMBL" id="CP000615">
    <property type="protein sequence ID" value="ABO57720.1"/>
    <property type="molecule type" value="Genomic_DNA"/>
</dbReference>
<gene>
    <name evidence="1" type="ordered locus">Bcep1808_4763</name>
</gene>
<dbReference type="AlphaFoldDB" id="A4JN67"/>
<evidence type="ECO:0000313" key="2">
    <source>
        <dbReference type="Proteomes" id="UP000002287"/>
    </source>
</evidence>
<accession>A4JN67</accession>
<dbReference type="KEGG" id="bvi:Bcep1808_4763"/>